<feature type="signal peptide" evidence="2">
    <location>
        <begin position="1"/>
        <end position="22"/>
    </location>
</feature>
<name>A0A934PST8_9SPHI</name>
<protein>
    <recommendedName>
        <fullName evidence="5">YXWGXW repeat-containing protein</fullName>
    </recommendedName>
</protein>
<feature type="compositionally biased region" description="Polar residues" evidence="1">
    <location>
        <begin position="201"/>
        <end position="221"/>
    </location>
</feature>
<feature type="compositionally biased region" description="Low complexity" evidence="1">
    <location>
        <begin position="142"/>
        <end position="161"/>
    </location>
</feature>
<dbReference type="AlphaFoldDB" id="A0A934PST8"/>
<sequence length="250" mass="28401">MKKIALLSAILMGGMVYNTANAQISIHIGLNIPTHRVYVPVQTSVPVYNDEFDDSDDYYYLPEVDAYYSIPRRAYFYFDGGRWISAAYLPGAYRDFDWRTARRYEVHARRPYLHAEVYRSRYGGNARYDWGRDNNYANHNNHNYNNNGWGNENRNRYGNNEQSHGVRDRSNYGGQPSHSNGGYNRPDDNRNNHNTGGYGNGQPSQTNRGDGHGNANSQPSNHGHGYGGGQVAQNNSHSARQTGVIRPARF</sequence>
<dbReference type="RefSeq" id="WP_200065315.1">
    <property type="nucleotide sequence ID" value="NZ_JAEHFW010000001.1"/>
</dbReference>
<feature type="compositionally biased region" description="Polar residues" evidence="1">
    <location>
        <begin position="172"/>
        <end position="182"/>
    </location>
</feature>
<evidence type="ECO:0000256" key="1">
    <source>
        <dbReference type="SAM" id="MobiDB-lite"/>
    </source>
</evidence>
<feature type="compositionally biased region" description="Polar residues" evidence="1">
    <location>
        <begin position="231"/>
        <end position="241"/>
    </location>
</feature>
<gene>
    <name evidence="3" type="ORF">I5M19_06090</name>
</gene>
<feature type="chain" id="PRO_5036957938" description="YXWGXW repeat-containing protein" evidence="2">
    <location>
        <begin position="23"/>
        <end position="250"/>
    </location>
</feature>
<reference evidence="3" key="1">
    <citation type="submission" date="2020-12" db="EMBL/GenBank/DDBJ databases">
        <title>Bacterial novel species Mucilaginibacter sp. SD-g isolated from soil.</title>
        <authorList>
            <person name="Jung H.-Y."/>
        </authorList>
    </citation>
    <scope>NUCLEOTIDE SEQUENCE</scope>
    <source>
        <strain evidence="3">SD-g</strain>
    </source>
</reference>
<comment type="caution">
    <text evidence="3">The sequence shown here is derived from an EMBL/GenBank/DDBJ whole genome shotgun (WGS) entry which is preliminary data.</text>
</comment>
<accession>A0A934PST8</accession>
<dbReference type="EMBL" id="JAEHFW010000001">
    <property type="protein sequence ID" value="MBK0378867.1"/>
    <property type="molecule type" value="Genomic_DNA"/>
</dbReference>
<dbReference type="Proteomes" id="UP000613193">
    <property type="component" value="Unassembled WGS sequence"/>
</dbReference>
<feature type="region of interest" description="Disordered" evidence="1">
    <location>
        <begin position="142"/>
        <end position="250"/>
    </location>
</feature>
<evidence type="ECO:0000256" key="2">
    <source>
        <dbReference type="SAM" id="SignalP"/>
    </source>
</evidence>
<organism evidence="3 4">
    <name type="scientific">Mucilaginibacter segetis</name>
    <dbReference type="NCBI Taxonomy" id="2793071"/>
    <lineage>
        <taxon>Bacteria</taxon>
        <taxon>Pseudomonadati</taxon>
        <taxon>Bacteroidota</taxon>
        <taxon>Sphingobacteriia</taxon>
        <taxon>Sphingobacteriales</taxon>
        <taxon>Sphingobacteriaceae</taxon>
        <taxon>Mucilaginibacter</taxon>
    </lineage>
</organism>
<keyword evidence="4" id="KW-1185">Reference proteome</keyword>
<evidence type="ECO:0000313" key="3">
    <source>
        <dbReference type="EMBL" id="MBK0378867.1"/>
    </source>
</evidence>
<proteinExistence type="predicted"/>
<evidence type="ECO:0008006" key="5">
    <source>
        <dbReference type="Google" id="ProtNLM"/>
    </source>
</evidence>
<evidence type="ECO:0000313" key="4">
    <source>
        <dbReference type="Proteomes" id="UP000613193"/>
    </source>
</evidence>
<keyword evidence="2" id="KW-0732">Signal</keyword>